<dbReference type="CDD" id="cd06223">
    <property type="entry name" value="PRTases_typeI"/>
    <property type="match status" value="1"/>
</dbReference>
<dbReference type="RefSeq" id="WP_253754732.1">
    <property type="nucleotide sequence ID" value="NZ_JAMZDZ010000001.1"/>
</dbReference>
<gene>
    <name evidence="2" type="ORF">ACFOZ4_11940</name>
</gene>
<sequence length="215" mass="21984">MNAFRDRADAGRRLAARLVEAGSVPARAERGEVVVLGLPRGGVPVAAEIAAVLGAPLDVIVVRKLGHPEQPEFAVGAIGEENARILTAGARGLPESAVAHISAVESAELDRRVRRLRGDRPPVPLQGRTALIVDDGIATGATAAVACQVARARGATSVIVAAPVAPPGAIADLAPLADEVIAVVTPDVFHAVGAWYDDFSATTDDEVAAILTQPA</sequence>
<keyword evidence="3" id="KW-1185">Reference proteome</keyword>
<keyword evidence="2" id="KW-0328">Glycosyltransferase</keyword>
<proteinExistence type="predicted"/>
<organism evidence="2 3">
    <name type="scientific">Hamadaea flava</name>
    <dbReference type="NCBI Taxonomy" id="1742688"/>
    <lineage>
        <taxon>Bacteria</taxon>
        <taxon>Bacillati</taxon>
        <taxon>Actinomycetota</taxon>
        <taxon>Actinomycetes</taxon>
        <taxon>Micromonosporales</taxon>
        <taxon>Micromonosporaceae</taxon>
        <taxon>Hamadaea</taxon>
    </lineage>
</organism>
<evidence type="ECO:0000313" key="2">
    <source>
        <dbReference type="EMBL" id="MFC4131314.1"/>
    </source>
</evidence>
<comment type="caution">
    <text evidence="2">The sequence shown here is derived from an EMBL/GenBank/DDBJ whole genome shotgun (WGS) entry which is preliminary data.</text>
</comment>
<dbReference type="EMBL" id="JBHSAY010000006">
    <property type="protein sequence ID" value="MFC4131314.1"/>
    <property type="molecule type" value="Genomic_DNA"/>
</dbReference>
<protein>
    <submittedName>
        <fullName evidence="2">Phosphoribosyltransferase</fullName>
    </submittedName>
</protein>
<evidence type="ECO:0000259" key="1">
    <source>
        <dbReference type="Pfam" id="PF00156"/>
    </source>
</evidence>
<dbReference type="Proteomes" id="UP001595816">
    <property type="component" value="Unassembled WGS sequence"/>
</dbReference>
<dbReference type="SUPFAM" id="SSF53271">
    <property type="entry name" value="PRTase-like"/>
    <property type="match status" value="1"/>
</dbReference>
<name>A0ABV8LKH6_9ACTN</name>
<dbReference type="Pfam" id="PF00156">
    <property type="entry name" value="Pribosyltran"/>
    <property type="match status" value="1"/>
</dbReference>
<accession>A0ABV8LKH6</accession>
<dbReference type="InterPro" id="IPR000836">
    <property type="entry name" value="PRTase_dom"/>
</dbReference>
<dbReference type="Gene3D" id="3.30.1310.20">
    <property type="entry name" value="PRTase-like"/>
    <property type="match status" value="1"/>
</dbReference>
<dbReference type="Gene3D" id="3.40.50.2020">
    <property type="match status" value="1"/>
</dbReference>
<dbReference type="GO" id="GO:0016757">
    <property type="term" value="F:glycosyltransferase activity"/>
    <property type="evidence" value="ECO:0007669"/>
    <property type="project" value="UniProtKB-KW"/>
</dbReference>
<feature type="domain" description="Phosphoribosyltransferase" evidence="1">
    <location>
        <begin position="8"/>
        <end position="170"/>
    </location>
</feature>
<evidence type="ECO:0000313" key="3">
    <source>
        <dbReference type="Proteomes" id="UP001595816"/>
    </source>
</evidence>
<reference evidence="3" key="1">
    <citation type="journal article" date="2019" name="Int. J. Syst. Evol. Microbiol.">
        <title>The Global Catalogue of Microorganisms (GCM) 10K type strain sequencing project: providing services to taxonomists for standard genome sequencing and annotation.</title>
        <authorList>
            <consortium name="The Broad Institute Genomics Platform"/>
            <consortium name="The Broad Institute Genome Sequencing Center for Infectious Disease"/>
            <person name="Wu L."/>
            <person name="Ma J."/>
        </authorList>
    </citation>
    <scope>NUCLEOTIDE SEQUENCE [LARGE SCALE GENOMIC DNA]</scope>
    <source>
        <strain evidence="3">CGMCC 4.7289</strain>
    </source>
</reference>
<keyword evidence="2" id="KW-0808">Transferase</keyword>
<dbReference type="InterPro" id="IPR029057">
    <property type="entry name" value="PRTase-like"/>
</dbReference>